<dbReference type="EMBL" id="JAQQWP010000002">
    <property type="protein sequence ID" value="KAK8130600.1"/>
    <property type="molecule type" value="Genomic_DNA"/>
</dbReference>
<name>A0AAW0R9W3_9PEZI</name>
<reference evidence="1 2" key="1">
    <citation type="submission" date="2023-01" db="EMBL/GenBank/DDBJ databases">
        <title>Analysis of 21 Apiospora genomes using comparative genomics revels a genus with tremendous synthesis potential of carbohydrate active enzymes and secondary metabolites.</title>
        <authorList>
            <person name="Sorensen T."/>
        </authorList>
    </citation>
    <scope>NUCLEOTIDE SEQUENCE [LARGE SCALE GENOMIC DNA]</scope>
    <source>
        <strain evidence="1 2">CBS 117206</strain>
    </source>
</reference>
<keyword evidence="2" id="KW-1185">Reference proteome</keyword>
<organism evidence="1 2">
    <name type="scientific">Apiospora kogelbergensis</name>
    <dbReference type="NCBI Taxonomy" id="1337665"/>
    <lineage>
        <taxon>Eukaryota</taxon>
        <taxon>Fungi</taxon>
        <taxon>Dikarya</taxon>
        <taxon>Ascomycota</taxon>
        <taxon>Pezizomycotina</taxon>
        <taxon>Sordariomycetes</taxon>
        <taxon>Xylariomycetidae</taxon>
        <taxon>Amphisphaeriales</taxon>
        <taxon>Apiosporaceae</taxon>
        <taxon>Apiospora</taxon>
    </lineage>
</organism>
<comment type="caution">
    <text evidence="1">The sequence shown here is derived from an EMBL/GenBank/DDBJ whole genome shotgun (WGS) entry which is preliminary data.</text>
</comment>
<gene>
    <name evidence="1" type="ORF">PG999_002980</name>
</gene>
<dbReference type="Proteomes" id="UP001392437">
    <property type="component" value="Unassembled WGS sequence"/>
</dbReference>
<dbReference type="AlphaFoldDB" id="A0AAW0R9W3"/>
<proteinExistence type="predicted"/>
<evidence type="ECO:0000313" key="2">
    <source>
        <dbReference type="Proteomes" id="UP001392437"/>
    </source>
</evidence>
<evidence type="ECO:0000313" key="1">
    <source>
        <dbReference type="EMBL" id="KAK8130600.1"/>
    </source>
</evidence>
<sequence>MSNIRRSPISRADNWDCYAPMETAGRLICPKSRSPRGRKLRVLTHNPIDRLMVNLSYLSAKCAAAG</sequence>
<accession>A0AAW0R9W3</accession>
<protein>
    <submittedName>
        <fullName evidence="1">Uncharacterized protein</fullName>
    </submittedName>
</protein>